<accession>A0ABT7PDI7</accession>
<dbReference type="EMBL" id="JASZZN010000002">
    <property type="protein sequence ID" value="MDM4014570.1"/>
    <property type="molecule type" value="Genomic_DNA"/>
</dbReference>
<dbReference type="InterPro" id="IPR015421">
    <property type="entry name" value="PyrdxlP-dep_Trfase_major"/>
</dbReference>
<dbReference type="CDD" id="cd00616">
    <property type="entry name" value="AHBA_syn"/>
    <property type="match status" value="1"/>
</dbReference>
<dbReference type="SUPFAM" id="SSF53383">
    <property type="entry name" value="PLP-dependent transferases"/>
    <property type="match status" value="1"/>
</dbReference>
<dbReference type="Gene3D" id="3.90.1150.10">
    <property type="entry name" value="Aspartate Aminotransferase, domain 1"/>
    <property type="match status" value="1"/>
</dbReference>
<dbReference type="GO" id="GO:0008483">
    <property type="term" value="F:transaminase activity"/>
    <property type="evidence" value="ECO:0007669"/>
    <property type="project" value="UniProtKB-KW"/>
</dbReference>
<evidence type="ECO:0000256" key="2">
    <source>
        <dbReference type="RuleBase" id="RU004508"/>
    </source>
</evidence>
<sequence length="387" mass="42573">MGQTPNRSTDRIYLSPPHMAAEARANLLRAFDSNWVAPVGPDLDAFEREFAESVGSQYAVAVSSGTAALHLALRLAGVGPGDFVPVSTLTFVAPANAIRYTGATPIFVDSEWESWNMDPAKLRQTLEFLRQTHRTAKAVVAVDAFGQCADYAPIRQVCEEYDVTLIEDAAESLGATYGDRNAGSLGDIGCFSFNGNKMITTSGGGMLVTDQQNWAEKARFWSTQARDPAPHYEHSETGHNYRLSNLLAAVGRGQLKALKSRVERRREIYAWYREHLGGLPGLQFIPEAAFGQSSCWLTCVLIDPELFGVTNEQVRLALEDQNIESRPCWKPMHWQPLFADCEATGGKVSEKIFERGLCLPSGSQMTPHDLQRVAQVIRSMASQTVVS</sequence>
<keyword evidence="3" id="KW-0032">Aminotransferase</keyword>
<dbReference type="Proteomes" id="UP001239462">
    <property type="component" value="Unassembled WGS sequence"/>
</dbReference>
<gene>
    <name evidence="3" type="ORF">QTN89_03940</name>
</gene>
<dbReference type="PANTHER" id="PTHR30244:SF34">
    <property type="entry name" value="DTDP-4-AMINO-4,6-DIDEOXYGALACTOSE TRANSAMINASE"/>
    <property type="match status" value="1"/>
</dbReference>
<reference evidence="3 4" key="1">
    <citation type="submission" date="2023-06" db="EMBL/GenBank/DDBJ databases">
        <title>Roseiconus lacunae JC819 isolated from Gulf of Mannar region, Tamil Nadu.</title>
        <authorList>
            <person name="Pk S."/>
            <person name="Ch S."/>
            <person name="Ch V.R."/>
        </authorList>
    </citation>
    <scope>NUCLEOTIDE SEQUENCE [LARGE SCALE GENOMIC DNA]</scope>
    <source>
        <strain evidence="3 4">JC819</strain>
    </source>
</reference>
<name>A0ABT7PDI7_9BACT</name>
<evidence type="ECO:0000313" key="3">
    <source>
        <dbReference type="EMBL" id="MDM4014570.1"/>
    </source>
</evidence>
<comment type="caution">
    <text evidence="3">The sequence shown here is derived from an EMBL/GenBank/DDBJ whole genome shotgun (WGS) entry which is preliminary data.</text>
</comment>
<dbReference type="Pfam" id="PF01041">
    <property type="entry name" value="DegT_DnrJ_EryC1"/>
    <property type="match status" value="1"/>
</dbReference>
<organism evidence="3 4">
    <name type="scientific">Roseiconus lacunae</name>
    <dbReference type="NCBI Taxonomy" id="2605694"/>
    <lineage>
        <taxon>Bacteria</taxon>
        <taxon>Pseudomonadati</taxon>
        <taxon>Planctomycetota</taxon>
        <taxon>Planctomycetia</taxon>
        <taxon>Pirellulales</taxon>
        <taxon>Pirellulaceae</taxon>
        <taxon>Roseiconus</taxon>
    </lineage>
</organism>
<proteinExistence type="inferred from homology"/>
<dbReference type="InterPro" id="IPR000653">
    <property type="entry name" value="DegT/StrS_aminotransferase"/>
</dbReference>
<evidence type="ECO:0000313" key="4">
    <source>
        <dbReference type="Proteomes" id="UP001239462"/>
    </source>
</evidence>
<dbReference type="Gene3D" id="3.40.640.10">
    <property type="entry name" value="Type I PLP-dependent aspartate aminotransferase-like (Major domain)"/>
    <property type="match status" value="1"/>
</dbReference>
<keyword evidence="2" id="KW-0663">Pyridoxal phosphate</keyword>
<keyword evidence="4" id="KW-1185">Reference proteome</keyword>
<keyword evidence="3" id="KW-0808">Transferase</keyword>
<comment type="similarity">
    <text evidence="1 2">Belongs to the DegT/DnrJ/EryC1 family.</text>
</comment>
<dbReference type="PANTHER" id="PTHR30244">
    <property type="entry name" value="TRANSAMINASE"/>
    <property type="match status" value="1"/>
</dbReference>
<evidence type="ECO:0000256" key="1">
    <source>
        <dbReference type="ARBA" id="ARBA00037999"/>
    </source>
</evidence>
<dbReference type="InterPro" id="IPR015424">
    <property type="entry name" value="PyrdxlP-dep_Trfase"/>
</dbReference>
<dbReference type="InterPro" id="IPR015422">
    <property type="entry name" value="PyrdxlP-dep_Trfase_small"/>
</dbReference>
<dbReference type="PIRSF" id="PIRSF000390">
    <property type="entry name" value="PLP_StrS"/>
    <property type="match status" value="1"/>
</dbReference>
<protein>
    <submittedName>
        <fullName evidence="3">Aminotransferase class I/II-fold pyridoxal phosphate-dependent enzyme</fullName>
    </submittedName>
</protein>
<dbReference type="RefSeq" id="WP_289162271.1">
    <property type="nucleotide sequence ID" value="NZ_JASZZN010000002.1"/>
</dbReference>